<comment type="subcellular location">
    <subcellularLocation>
        <location evidence="1">Nucleus</location>
    </subcellularLocation>
</comment>
<evidence type="ECO:0000256" key="1">
    <source>
        <dbReference type="ARBA" id="ARBA00004123"/>
    </source>
</evidence>
<organism evidence="8 9">
    <name type="scientific">Asparagus officinalis</name>
    <name type="common">Garden asparagus</name>
    <dbReference type="NCBI Taxonomy" id="4686"/>
    <lineage>
        <taxon>Eukaryota</taxon>
        <taxon>Viridiplantae</taxon>
        <taxon>Streptophyta</taxon>
        <taxon>Embryophyta</taxon>
        <taxon>Tracheophyta</taxon>
        <taxon>Spermatophyta</taxon>
        <taxon>Magnoliopsida</taxon>
        <taxon>Liliopsida</taxon>
        <taxon>Asparagales</taxon>
        <taxon>Asparagaceae</taxon>
        <taxon>Asparagoideae</taxon>
        <taxon>Asparagus</taxon>
    </lineage>
</organism>
<feature type="region of interest" description="Disordered" evidence="6">
    <location>
        <begin position="163"/>
        <end position="204"/>
    </location>
</feature>
<feature type="compositionally biased region" description="Polar residues" evidence="6">
    <location>
        <begin position="174"/>
        <end position="191"/>
    </location>
</feature>
<dbReference type="GO" id="GO:0003677">
    <property type="term" value="F:DNA binding"/>
    <property type="evidence" value="ECO:0007669"/>
    <property type="project" value="UniProtKB-KW"/>
</dbReference>
<accession>A0A5P1EMD6</accession>
<evidence type="ECO:0000256" key="6">
    <source>
        <dbReference type="SAM" id="MobiDB-lite"/>
    </source>
</evidence>
<dbReference type="EMBL" id="CM007386">
    <property type="protein sequence ID" value="ONK67168.1"/>
    <property type="molecule type" value="Genomic_DNA"/>
</dbReference>
<name>A0A5P1EMD6_ASPOF</name>
<keyword evidence="3" id="KW-0238">DNA-binding</keyword>
<dbReference type="Gramene" id="ONK67168">
    <property type="protein sequence ID" value="ONK67168"/>
    <property type="gene ID" value="A4U43_C06F16740"/>
</dbReference>
<feature type="domain" description="MADS-box" evidence="7">
    <location>
        <begin position="1"/>
        <end position="54"/>
    </location>
</feature>
<feature type="compositionally biased region" description="Basic and acidic residues" evidence="6">
    <location>
        <begin position="192"/>
        <end position="204"/>
    </location>
</feature>
<dbReference type="GO" id="GO:0046983">
    <property type="term" value="F:protein dimerization activity"/>
    <property type="evidence" value="ECO:0007669"/>
    <property type="project" value="InterPro"/>
</dbReference>
<proteinExistence type="predicted"/>
<evidence type="ECO:0000313" key="9">
    <source>
        <dbReference type="Proteomes" id="UP000243459"/>
    </source>
</evidence>
<dbReference type="InterPro" id="IPR036879">
    <property type="entry name" value="TF_MADSbox_sf"/>
</dbReference>
<keyword evidence="4" id="KW-0804">Transcription</keyword>
<sequence length="230" mass="26675">MSSDIALKDNARLRRATFRKRERTLKKNARELSALCGTPTLLILFGPEEEIITWPEKLCETKDIIKEYQELSRHASNKHNFTLSDYLQRRKMKDHERTTTRVDDITSFEEAKEAIRSIDSTLKEVEKRMNFLSLDKNLENAAIEEEEIEPNFEFGSVLTHNSDEDGDDTMEEFASTSTEENTKQIASTSTEENMKKITSREEKGKEITSALTKERMQTVRLFGKEITVRE</sequence>
<dbReference type="InterPro" id="IPR002100">
    <property type="entry name" value="TF_MADSbox"/>
</dbReference>
<dbReference type="GO" id="GO:0005634">
    <property type="term" value="C:nucleus"/>
    <property type="evidence" value="ECO:0007669"/>
    <property type="project" value="UniProtKB-SubCell"/>
</dbReference>
<dbReference type="Pfam" id="PF00319">
    <property type="entry name" value="SRF-TF"/>
    <property type="match status" value="1"/>
</dbReference>
<keyword evidence="5" id="KW-0539">Nucleus</keyword>
<dbReference type="Proteomes" id="UP000243459">
    <property type="component" value="Chromosome 6"/>
</dbReference>
<keyword evidence="2" id="KW-0805">Transcription regulation</keyword>
<dbReference type="OrthoDB" id="787157at2759"/>
<evidence type="ECO:0000256" key="3">
    <source>
        <dbReference type="ARBA" id="ARBA00023125"/>
    </source>
</evidence>
<reference evidence="9" key="1">
    <citation type="journal article" date="2017" name="Nat. Commun.">
        <title>The asparagus genome sheds light on the origin and evolution of a young Y chromosome.</title>
        <authorList>
            <person name="Harkess A."/>
            <person name="Zhou J."/>
            <person name="Xu C."/>
            <person name="Bowers J.E."/>
            <person name="Van der Hulst R."/>
            <person name="Ayyampalayam S."/>
            <person name="Mercati F."/>
            <person name="Riccardi P."/>
            <person name="McKain M.R."/>
            <person name="Kakrana A."/>
            <person name="Tang H."/>
            <person name="Ray J."/>
            <person name="Groenendijk J."/>
            <person name="Arikit S."/>
            <person name="Mathioni S.M."/>
            <person name="Nakano M."/>
            <person name="Shan H."/>
            <person name="Telgmann-Rauber A."/>
            <person name="Kanno A."/>
            <person name="Yue Z."/>
            <person name="Chen H."/>
            <person name="Li W."/>
            <person name="Chen Y."/>
            <person name="Xu X."/>
            <person name="Zhang Y."/>
            <person name="Luo S."/>
            <person name="Chen H."/>
            <person name="Gao J."/>
            <person name="Mao Z."/>
            <person name="Pires J.C."/>
            <person name="Luo M."/>
            <person name="Kudrna D."/>
            <person name="Wing R.A."/>
            <person name="Meyers B.C."/>
            <person name="Yi K."/>
            <person name="Kong H."/>
            <person name="Lavrijsen P."/>
            <person name="Sunseri F."/>
            <person name="Falavigna A."/>
            <person name="Ye Y."/>
            <person name="Leebens-Mack J.H."/>
            <person name="Chen G."/>
        </authorList>
    </citation>
    <scope>NUCLEOTIDE SEQUENCE [LARGE SCALE GENOMIC DNA]</scope>
    <source>
        <strain evidence="9">cv. DH0086</strain>
    </source>
</reference>
<dbReference type="SUPFAM" id="SSF55455">
    <property type="entry name" value="SRF-like"/>
    <property type="match status" value="1"/>
</dbReference>
<evidence type="ECO:0000256" key="2">
    <source>
        <dbReference type="ARBA" id="ARBA00023015"/>
    </source>
</evidence>
<dbReference type="Gene3D" id="3.40.1810.10">
    <property type="entry name" value="Transcription factor, MADS-box"/>
    <property type="match status" value="1"/>
</dbReference>
<evidence type="ECO:0000313" key="8">
    <source>
        <dbReference type="EMBL" id="ONK67168.1"/>
    </source>
</evidence>
<dbReference type="AlphaFoldDB" id="A0A5P1EMD6"/>
<evidence type="ECO:0000256" key="5">
    <source>
        <dbReference type="ARBA" id="ARBA00023242"/>
    </source>
</evidence>
<protein>
    <recommendedName>
        <fullName evidence="7">MADS-box domain-containing protein</fullName>
    </recommendedName>
</protein>
<keyword evidence="9" id="KW-1185">Reference proteome</keyword>
<evidence type="ECO:0000256" key="4">
    <source>
        <dbReference type="ARBA" id="ARBA00023163"/>
    </source>
</evidence>
<evidence type="ECO:0000259" key="7">
    <source>
        <dbReference type="PROSITE" id="PS50066"/>
    </source>
</evidence>
<dbReference type="PROSITE" id="PS50066">
    <property type="entry name" value="MADS_BOX_2"/>
    <property type="match status" value="1"/>
</dbReference>
<gene>
    <name evidence="8" type="ORF">A4U43_C06F16740</name>
</gene>